<dbReference type="GO" id="GO:0015074">
    <property type="term" value="P:DNA integration"/>
    <property type="evidence" value="ECO:0007669"/>
    <property type="project" value="InterPro"/>
</dbReference>
<dbReference type="InterPro" id="IPR012337">
    <property type="entry name" value="RNaseH-like_sf"/>
</dbReference>
<dbReference type="AlphaFoldDB" id="A0A7M7PVK7"/>
<dbReference type="GO" id="GO:0003676">
    <property type="term" value="F:nucleic acid binding"/>
    <property type="evidence" value="ECO:0007669"/>
    <property type="project" value="InterPro"/>
</dbReference>
<dbReference type="InterPro" id="IPR036397">
    <property type="entry name" value="RNaseH_sf"/>
</dbReference>
<feature type="domain" description="Integrase catalytic" evidence="1">
    <location>
        <begin position="179"/>
        <end position="366"/>
    </location>
</feature>
<evidence type="ECO:0000313" key="3">
    <source>
        <dbReference type="Proteomes" id="UP000007110"/>
    </source>
</evidence>
<evidence type="ECO:0000313" key="2">
    <source>
        <dbReference type="EnsemblMetazoa" id="XP_030855710"/>
    </source>
</evidence>
<name>A0A7M7PVK7_STRPU</name>
<dbReference type="EnsemblMetazoa" id="XM_030999850">
    <property type="protein sequence ID" value="XP_030855710"/>
    <property type="gene ID" value="LOC115929837"/>
</dbReference>
<organism evidence="2 3">
    <name type="scientific">Strongylocentrotus purpuratus</name>
    <name type="common">Purple sea urchin</name>
    <dbReference type="NCBI Taxonomy" id="7668"/>
    <lineage>
        <taxon>Eukaryota</taxon>
        <taxon>Metazoa</taxon>
        <taxon>Echinodermata</taxon>
        <taxon>Eleutherozoa</taxon>
        <taxon>Echinozoa</taxon>
        <taxon>Echinoidea</taxon>
        <taxon>Euechinoidea</taxon>
        <taxon>Echinacea</taxon>
        <taxon>Camarodonta</taxon>
        <taxon>Echinidea</taxon>
        <taxon>Strongylocentrotidae</taxon>
        <taxon>Strongylocentrotus</taxon>
    </lineage>
</organism>
<proteinExistence type="predicted"/>
<dbReference type="InterPro" id="IPR041588">
    <property type="entry name" value="Integrase_H2C2"/>
</dbReference>
<evidence type="ECO:0000259" key="1">
    <source>
        <dbReference type="PROSITE" id="PS50994"/>
    </source>
</evidence>
<dbReference type="Pfam" id="PF17921">
    <property type="entry name" value="Integrase_H2C2"/>
    <property type="match status" value="1"/>
</dbReference>
<keyword evidence="3" id="KW-1185">Reference proteome</keyword>
<protein>
    <recommendedName>
        <fullName evidence="1">Integrase catalytic domain-containing protein</fullName>
    </recommendedName>
</protein>
<dbReference type="InterPro" id="IPR001584">
    <property type="entry name" value="Integrase_cat-core"/>
</dbReference>
<dbReference type="RefSeq" id="XP_030855710.1">
    <property type="nucleotide sequence ID" value="XM_030999850.1"/>
</dbReference>
<dbReference type="SUPFAM" id="SSF53098">
    <property type="entry name" value="Ribonuclease H-like"/>
    <property type="match status" value="1"/>
</dbReference>
<dbReference type="PANTHER" id="PTHR47331">
    <property type="entry name" value="PHD-TYPE DOMAIN-CONTAINING PROTEIN"/>
    <property type="match status" value="1"/>
</dbReference>
<sequence length="414" mass="46875">MLRVKDYLRSKVHKTSFDVKRTLDAEDLRKAERAILRHVQQQCFPEEFKILQENAKESKGQKCRIKKSSPLLRLDPRMLNDGLVHVGGRLQHASVEEQTKHPIILPKKHHIVKLIVRHLHEALGHSGREYVLSSLRLQYWVIRGRVAVRKVLKDCVVCRKRSAAPSSQKMADLPEDRVHSEKPPFSYVGVDCFGPFMVKQGRSQVKRYGCIFTCLVVRAVHIEVLHSLDTDSFLNALQRFMARRGQPEVIRSDNGTNFVGGNRELREGVQKWNQQKIQNHLLQKGIDWKFNPPSASHMGGSWERQIRTIRKVLSALLKQQALSDEGLSTLMCLVEAVINGRPLTVVSDDVRDPEPLTPNHLLLLRQSNVFPLMCLVRVTCTVDGDGVKSNFSQTSFGAGGLVSICLPSNNDRSG</sequence>
<dbReference type="OrthoDB" id="8046937at2759"/>
<dbReference type="Proteomes" id="UP000007110">
    <property type="component" value="Unassembled WGS sequence"/>
</dbReference>
<reference evidence="3" key="1">
    <citation type="submission" date="2015-02" db="EMBL/GenBank/DDBJ databases">
        <title>Genome sequencing for Strongylocentrotus purpuratus.</title>
        <authorList>
            <person name="Murali S."/>
            <person name="Liu Y."/>
            <person name="Vee V."/>
            <person name="English A."/>
            <person name="Wang M."/>
            <person name="Skinner E."/>
            <person name="Han Y."/>
            <person name="Muzny D.M."/>
            <person name="Worley K.C."/>
            <person name="Gibbs R.A."/>
        </authorList>
    </citation>
    <scope>NUCLEOTIDE SEQUENCE</scope>
</reference>
<accession>A0A7M7PVK7</accession>
<dbReference type="Gene3D" id="3.30.420.10">
    <property type="entry name" value="Ribonuclease H-like superfamily/Ribonuclease H"/>
    <property type="match status" value="1"/>
</dbReference>
<dbReference type="Gene3D" id="1.10.340.70">
    <property type="match status" value="1"/>
</dbReference>
<dbReference type="PROSITE" id="PS50994">
    <property type="entry name" value="INTEGRASE"/>
    <property type="match status" value="1"/>
</dbReference>
<dbReference type="GeneID" id="115929837"/>
<dbReference type="PANTHER" id="PTHR47331:SF1">
    <property type="entry name" value="GAG-LIKE PROTEIN"/>
    <property type="match status" value="1"/>
</dbReference>
<dbReference type="OMA" id="QCFPEEF"/>
<reference evidence="2" key="2">
    <citation type="submission" date="2021-01" db="UniProtKB">
        <authorList>
            <consortium name="EnsemblMetazoa"/>
        </authorList>
    </citation>
    <scope>IDENTIFICATION</scope>
</reference>
<dbReference type="InParanoid" id="A0A7M7PVK7"/>
<dbReference type="KEGG" id="spu:115929837"/>